<dbReference type="OrthoDB" id="116380at2759"/>
<evidence type="ECO:0000313" key="1">
    <source>
        <dbReference type="EMBL" id="KAG5188375.1"/>
    </source>
</evidence>
<organism evidence="1 2">
    <name type="scientific">Tribonema minus</name>
    <dbReference type="NCBI Taxonomy" id="303371"/>
    <lineage>
        <taxon>Eukaryota</taxon>
        <taxon>Sar</taxon>
        <taxon>Stramenopiles</taxon>
        <taxon>Ochrophyta</taxon>
        <taxon>PX clade</taxon>
        <taxon>Xanthophyceae</taxon>
        <taxon>Tribonematales</taxon>
        <taxon>Tribonemataceae</taxon>
        <taxon>Tribonema</taxon>
    </lineage>
</organism>
<dbReference type="Proteomes" id="UP000664859">
    <property type="component" value="Unassembled WGS sequence"/>
</dbReference>
<protein>
    <submittedName>
        <fullName evidence="1">Uncharacterized protein</fullName>
    </submittedName>
</protein>
<name>A0A835ZBK2_9STRA</name>
<dbReference type="EMBL" id="JAFCMP010000070">
    <property type="protein sequence ID" value="KAG5188375.1"/>
    <property type="molecule type" value="Genomic_DNA"/>
</dbReference>
<accession>A0A835ZBK2</accession>
<proteinExistence type="predicted"/>
<sequence>MMMTRRRGAARRTMTGSLVLGGGGGTGVPCNDGSGGAGFAALHAARRTEPDGSAPLPPCPPTPTPLPRRARFCACHAVARSVPYTKRLLQQKIGEGGVGGLGFSERQVGRRGGGCCSKGAAREKRVLHAAVYARWVALSVSLDSALPLYGALM</sequence>
<evidence type="ECO:0000313" key="2">
    <source>
        <dbReference type="Proteomes" id="UP000664859"/>
    </source>
</evidence>
<gene>
    <name evidence="1" type="ORF">JKP88DRAFT_234266</name>
</gene>
<dbReference type="AlphaFoldDB" id="A0A835ZBK2"/>
<reference evidence="1" key="1">
    <citation type="submission" date="2021-02" db="EMBL/GenBank/DDBJ databases">
        <title>First Annotated Genome of the Yellow-green Alga Tribonema minus.</title>
        <authorList>
            <person name="Mahan K.M."/>
        </authorList>
    </citation>
    <scope>NUCLEOTIDE SEQUENCE</scope>
    <source>
        <strain evidence="1">UTEX B ZZ1240</strain>
    </source>
</reference>
<comment type="caution">
    <text evidence="1">The sequence shown here is derived from an EMBL/GenBank/DDBJ whole genome shotgun (WGS) entry which is preliminary data.</text>
</comment>
<keyword evidence="2" id="KW-1185">Reference proteome</keyword>